<name>A0AAU8DQY0_9ACTN</name>
<feature type="signal peptide" evidence="2">
    <location>
        <begin position="1"/>
        <end position="19"/>
    </location>
</feature>
<feature type="compositionally biased region" description="Low complexity" evidence="1">
    <location>
        <begin position="44"/>
        <end position="71"/>
    </location>
</feature>
<sequence length="579" mass="61390">MRNKLIPGAAIALCLTLAACGGGSGDTGTSSQNAATNNGVATTAGSATGSAATGSSSSGSPSSSAAPQPQSDGILQDVLGQDVDTLLPADSNVGDNIAVLDVVYDGLVRYDPSTKKPYNYVADDISTKDNTVWTIKIKSGLKFQNGEAVDADSFVRAWNYAAYGGDKANSYFFERVTGYDEMQPETDADGKITKQPTAKELSGLKAVDATTLQVTLKAPFAGFSTMLGYTGFFPMAKACLADVKACAVKPIGNGPFKVDQWDQGSKLTLSKWTDYTLPETPNYAGIVFTEYKGESSWADFQAGTIDFGTPPTAQVQAAADDPDISSRKVSGPGAALTYIGFPTYKGAPWNDIEFRKAISLAIDRQAVIDAVIPGQAVPATSWVVPDGVPGGVAGTCEFCKLDVAAAKDALAKSSWKAGTVLSITTGKDQTQNDYFKAIGDQLKANLGIDYTLDPSPDFFAKRSGRQMTGVFRNNWFPDYPLNENYLAPVYASGDAKKGNTNFGYYDADFEKLIKAGDQSKDIDAAVVQYQAAEKVLAKDFPTVPVSFAQNLVYYSANVENVVLDPFSGTPKLRLLKFKG</sequence>
<dbReference type="RefSeq" id="WP_353649821.1">
    <property type="nucleotide sequence ID" value="NZ_CP159218.1"/>
</dbReference>
<dbReference type="AlphaFoldDB" id="A0AAU8DQY0"/>
<proteinExistence type="predicted"/>
<feature type="domain" description="Solute-binding protein family 5" evidence="3">
    <location>
        <begin position="122"/>
        <end position="495"/>
    </location>
</feature>
<dbReference type="PANTHER" id="PTHR30290:SF83">
    <property type="entry name" value="ABC TRANSPORTER SUBSTRATE-BINDING PROTEIN"/>
    <property type="match status" value="1"/>
</dbReference>
<evidence type="ECO:0000256" key="2">
    <source>
        <dbReference type="SAM" id="SignalP"/>
    </source>
</evidence>
<dbReference type="EMBL" id="CP159218">
    <property type="protein sequence ID" value="XCG64208.1"/>
    <property type="molecule type" value="Genomic_DNA"/>
</dbReference>
<dbReference type="GO" id="GO:0015833">
    <property type="term" value="P:peptide transport"/>
    <property type="evidence" value="ECO:0007669"/>
    <property type="project" value="TreeGrafter"/>
</dbReference>
<accession>A0AAU8DQY0</accession>
<dbReference type="Gene3D" id="3.10.105.10">
    <property type="entry name" value="Dipeptide-binding Protein, Domain 3"/>
    <property type="match status" value="1"/>
</dbReference>
<dbReference type="PROSITE" id="PS51257">
    <property type="entry name" value="PROKAR_LIPOPROTEIN"/>
    <property type="match status" value="1"/>
</dbReference>
<keyword evidence="2" id="KW-0732">Signal</keyword>
<dbReference type="Gene3D" id="3.90.76.10">
    <property type="entry name" value="Dipeptide-binding Protein, Domain 1"/>
    <property type="match status" value="1"/>
</dbReference>
<dbReference type="PIRSF" id="PIRSF002741">
    <property type="entry name" value="MppA"/>
    <property type="match status" value="1"/>
</dbReference>
<feature type="region of interest" description="Disordered" evidence="1">
    <location>
        <begin position="44"/>
        <end position="72"/>
    </location>
</feature>
<dbReference type="Gene3D" id="3.40.190.10">
    <property type="entry name" value="Periplasmic binding protein-like II"/>
    <property type="match status" value="1"/>
</dbReference>
<evidence type="ECO:0000256" key="1">
    <source>
        <dbReference type="SAM" id="MobiDB-lite"/>
    </source>
</evidence>
<evidence type="ECO:0000313" key="4">
    <source>
        <dbReference type="EMBL" id="XCG64208.1"/>
    </source>
</evidence>
<dbReference type="GO" id="GO:0042597">
    <property type="term" value="C:periplasmic space"/>
    <property type="evidence" value="ECO:0007669"/>
    <property type="project" value="UniProtKB-ARBA"/>
</dbReference>
<reference evidence="4" key="1">
    <citation type="submission" date="2024-05" db="EMBL/GenBank/DDBJ databases">
        <authorList>
            <person name="Cai S.Y."/>
            <person name="Jin L.M."/>
            <person name="Li H.R."/>
        </authorList>
    </citation>
    <scope>NUCLEOTIDE SEQUENCE</scope>
    <source>
        <strain evidence="4">A5-74</strain>
    </source>
</reference>
<dbReference type="CDD" id="cd00995">
    <property type="entry name" value="PBP2_NikA_DppA_OppA_like"/>
    <property type="match status" value="1"/>
</dbReference>
<dbReference type="SUPFAM" id="SSF53850">
    <property type="entry name" value="Periplasmic binding protein-like II"/>
    <property type="match status" value="1"/>
</dbReference>
<gene>
    <name evidence="4" type="ORF">ABLG96_02340</name>
</gene>
<dbReference type="InterPro" id="IPR039424">
    <property type="entry name" value="SBP_5"/>
</dbReference>
<feature type="chain" id="PRO_5043930394" evidence="2">
    <location>
        <begin position="20"/>
        <end position="579"/>
    </location>
</feature>
<dbReference type="Pfam" id="PF00496">
    <property type="entry name" value="SBP_bac_5"/>
    <property type="match status" value="1"/>
</dbReference>
<organism evidence="4">
    <name type="scientific">Nakamurella sp. A5-74</name>
    <dbReference type="NCBI Taxonomy" id="3158264"/>
    <lineage>
        <taxon>Bacteria</taxon>
        <taxon>Bacillati</taxon>
        <taxon>Actinomycetota</taxon>
        <taxon>Actinomycetes</taxon>
        <taxon>Nakamurellales</taxon>
        <taxon>Nakamurellaceae</taxon>
        <taxon>Nakamurella</taxon>
    </lineage>
</organism>
<dbReference type="InterPro" id="IPR030678">
    <property type="entry name" value="Peptide/Ni-bd"/>
</dbReference>
<evidence type="ECO:0000259" key="3">
    <source>
        <dbReference type="Pfam" id="PF00496"/>
    </source>
</evidence>
<dbReference type="InterPro" id="IPR000914">
    <property type="entry name" value="SBP_5_dom"/>
</dbReference>
<protein>
    <submittedName>
        <fullName evidence="4">ABC transporter substrate-binding protein</fullName>
    </submittedName>
</protein>
<dbReference type="GO" id="GO:0043190">
    <property type="term" value="C:ATP-binding cassette (ABC) transporter complex"/>
    <property type="evidence" value="ECO:0007669"/>
    <property type="project" value="InterPro"/>
</dbReference>
<dbReference type="GO" id="GO:1904680">
    <property type="term" value="F:peptide transmembrane transporter activity"/>
    <property type="evidence" value="ECO:0007669"/>
    <property type="project" value="TreeGrafter"/>
</dbReference>
<dbReference type="PANTHER" id="PTHR30290">
    <property type="entry name" value="PERIPLASMIC BINDING COMPONENT OF ABC TRANSPORTER"/>
    <property type="match status" value="1"/>
</dbReference>